<keyword evidence="2" id="KW-0274">FAD</keyword>
<sequence>MKPSPFSLHLPESLPEALELLASRDNARVIAGGQSLMPMLNLRLAFPDDVIDLNGIAELAGLREDGGDIVVGAMTRQRDIEFSPLVSERLPLLKEAILNVGHRQTRNRGTLGGSICHLDPSAEQPTVAIAMDARLSLRSVRGERMVSMREFAVDLMTSCLEPDEILAAVRFTPWPARAGHAFVEYGRRHGDFAIVSAAALVLLDAGGAVERCSLTLGGVASVPFRVEAAERVLQGNAPTQEVVREACAQAARCEAVGDPTYPAWYRQRLAQRLLERALLKALERAAVLSQEHTS</sequence>
<keyword evidence="3" id="KW-0560">Oxidoreductase</keyword>
<dbReference type="Pfam" id="PF00941">
    <property type="entry name" value="FAD_binding_5"/>
    <property type="match status" value="1"/>
</dbReference>
<dbReference type="PANTHER" id="PTHR42659:SF2">
    <property type="entry name" value="XANTHINE DEHYDROGENASE SUBUNIT C-RELATED"/>
    <property type="match status" value="1"/>
</dbReference>
<dbReference type="Gene3D" id="3.30.465.10">
    <property type="match status" value="1"/>
</dbReference>
<evidence type="ECO:0000259" key="4">
    <source>
        <dbReference type="PROSITE" id="PS51387"/>
    </source>
</evidence>
<evidence type="ECO:0000256" key="1">
    <source>
        <dbReference type="ARBA" id="ARBA00022630"/>
    </source>
</evidence>
<dbReference type="Proteomes" id="UP000292445">
    <property type="component" value="Unassembled WGS sequence"/>
</dbReference>
<reference evidence="5 6" key="1">
    <citation type="submission" date="2019-02" db="EMBL/GenBank/DDBJ databases">
        <title>Genomic Encyclopedia of Type Strains, Phase IV (KMG-IV): sequencing the most valuable type-strain genomes for metagenomic binning, comparative biology and taxonomic classification.</title>
        <authorList>
            <person name="Goeker M."/>
        </authorList>
    </citation>
    <scope>NUCLEOTIDE SEQUENCE [LARGE SCALE GENOMIC DNA]</scope>
    <source>
        <strain evidence="5 6">K24</strain>
    </source>
</reference>
<dbReference type="InterPro" id="IPR051312">
    <property type="entry name" value="Diverse_Substr_Oxidored"/>
</dbReference>
<dbReference type="EMBL" id="SGXC01000001">
    <property type="protein sequence ID" value="RZS85413.1"/>
    <property type="molecule type" value="Genomic_DNA"/>
</dbReference>
<comment type="caution">
    <text evidence="5">The sequence shown here is derived from an EMBL/GenBank/DDBJ whole genome shotgun (WGS) entry which is preliminary data.</text>
</comment>
<dbReference type="PROSITE" id="PS51387">
    <property type="entry name" value="FAD_PCMH"/>
    <property type="match status" value="1"/>
</dbReference>
<organism evidence="5 6">
    <name type="scientific">Pigmentiphaga kullae</name>
    <dbReference type="NCBI Taxonomy" id="151784"/>
    <lineage>
        <taxon>Bacteria</taxon>
        <taxon>Pseudomonadati</taxon>
        <taxon>Pseudomonadota</taxon>
        <taxon>Betaproteobacteria</taxon>
        <taxon>Burkholderiales</taxon>
        <taxon>Alcaligenaceae</taxon>
        <taxon>Pigmentiphaga</taxon>
    </lineage>
</organism>
<protein>
    <submittedName>
        <fullName evidence="5">Carbon-monoxide dehydrogenase medium subunit</fullName>
    </submittedName>
</protein>
<proteinExistence type="predicted"/>
<dbReference type="Gene3D" id="3.30.390.50">
    <property type="entry name" value="CO dehydrogenase flavoprotein, C-terminal domain"/>
    <property type="match status" value="1"/>
</dbReference>
<dbReference type="PANTHER" id="PTHR42659">
    <property type="entry name" value="XANTHINE DEHYDROGENASE SUBUNIT C-RELATED"/>
    <property type="match status" value="1"/>
</dbReference>
<evidence type="ECO:0000313" key="5">
    <source>
        <dbReference type="EMBL" id="RZS85413.1"/>
    </source>
</evidence>
<evidence type="ECO:0000256" key="2">
    <source>
        <dbReference type="ARBA" id="ARBA00022827"/>
    </source>
</evidence>
<gene>
    <name evidence="5" type="ORF">EV675_1437</name>
</gene>
<dbReference type="InterPro" id="IPR005107">
    <property type="entry name" value="CO_DH_flav_C"/>
</dbReference>
<dbReference type="InterPro" id="IPR016169">
    <property type="entry name" value="FAD-bd_PCMH_sub2"/>
</dbReference>
<dbReference type="OrthoDB" id="9793944at2"/>
<dbReference type="RefSeq" id="WP_130356630.1">
    <property type="nucleotide sequence ID" value="NZ_SGXC01000001.1"/>
</dbReference>
<dbReference type="SUPFAM" id="SSF56176">
    <property type="entry name" value="FAD-binding/transporter-associated domain-like"/>
    <property type="match status" value="1"/>
</dbReference>
<feature type="domain" description="FAD-binding PCMH-type" evidence="4">
    <location>
        <begin position="1"/>
        <end position="176"/>
    </location>
</feature>
<dbReference type="SUPFAM" id="SSF55447">
    <property type="entry name" value="CO dehydrogenase flavoprotein C-terminal domain-like"/>
    <property type="match status" value="1"/>
</dbReference>
<dbReference type="InterPro" id="IPR016167">
    <property type="entry name" value="FAD-bd_PCMH_sub1"/>
</dbReference>
<dbReference type="SMART" id="SM01092">
    <property type="entry name" value="CO_deh_flav_C"/>
    <property type="match status" value="1"/>
</dbReference>
<evidence type="ECO:0000313" key="6">
    <source>
        <dbReference type="Proteomes" id="UP000292445"/>
    </source>
</evidence>
<dbReference type="GO" id="GO:0016491">
    <property type="term" value="F:oxidoreductase activity"/>
    <property type="evidence" value="ECO:0007669"/>
    <property type="project" value="UniProtKB-KW"/>
</dbReference>
<dbReference type="InterPro" id="IPR036318">
    <property type="entry name" value="FAD-bd_PCMH-like_sf"/>
</dbReference>
<dbReference type="InterPro" id="IPR016166">
    <property type="entry name" value="FAD-bd_PCMH"/>
</dbReference>
<evidence type="ECO:0000256" key="3">
    <source>
        <dbReference type="ARBA" id="ARBA00023002"/>
    </source>
</evidence>
<dbReference type="Gene3D" id="3.30.43.10">
    <property type="entry name" value="Uridine Diphospho-n-acetylenolpyruvylglucosamine Reductase, domain 2"/>
    <property type="match status" value="1"/>
</dbReference>
<dbReference type="InterPro" id="IPR002346">
    <property type="entry name" value="Mopterin_DH_FAD-bd"/>
</dbReference>
<dbReference type="Pfam" id="PF03450">
    <property type="entry name" value="CO_deh_flav_C"/>
    <property type="match status" value="1"/>
</dbReference>
<accession>A0A4Q7NK86</accession>
<name>A0A4Q7NK86_9BURK</name>
<dbReference type="InterPro" id="IPR036683">
    <property type="entry name" value="CO_DH_flav_C_dom_sf"/>
</dbReference>
<dbReference type="AlphaFoldDB" id="A0A4Q7NK86"/>
<keyword evidence="1" id="KW-0285">Flavoprotein</keyword>
<dbReference type="GO" id="GO:0071949">
    <property type="term" value="F:FAD binding"/>
    <property type="evidence" value="ECO:0007669"/>
    <property type="project" value="InterPro"/>
</dbReference>
<keyword evidence="6" id="KW-1185">Reference proteome</keyword>